<keyword evidence="1" id="KW-0732">Signal</keyword>
<organism evidence="2 3">
    <name type="scientific">Metschnikowia bicuspidata</name>
    <dbReference type="NCBI Taxonomy" id="27322"/>
    <lineage>
        <taxon>Eukaryota</taxon>
        <taxon>Fungi</taxon>
        <taxon>Dikarya</taxon>
        <taxon>Ascomycota</taxon>
        <taxon>Saccharomycotina</taxon>
        <taxon>Pichiomycetes</taxon>
        <taxon>Metschnikowiaceae</taxon>
        <taxon>Metschnikowia</taxon>
    </lineage>
</organism>
<dbReference type="EMBL" id="ML004449">
    <property type="protein sequence ID" value="RKP30921.1"/>
    <property type="molecule type" value="Genomic_DNA"/>
</dbReference>
<evidence type="ECO:0000313" key="2">
    <source>
        <dbReference type="EMBL" id="RKP30921.1"/>
    </source>
</evidence>
<evidence type="ECO:0000313" key="3">
    <source>
        <dbReference type="Proteomes" id="UP000268321"/>
    </source>
</evidence>
<sequence length="142" mass="15617">MKFSTFTNFFLATFAIAAPTVASLADKHAAKEQLLVAFMSHTYFDDVPEQISNLTVVEEVLKDMGTVIMTIFDEAPRLVANGNITEEKVQEFLSGFENGELDKRSWDGVIKFGKAVLKAVCEDLLGRVMNGLMNSDCGKSKA</sequence>
<dbReference type="AlphaFoldDB" id="A0A4P9ZFE1"/>
<protein>
    <submittedName>
        <fullName evidence="2">Uncharacterized protein</fullName>
    </submittedName>
</protein>
<evidence type="ECO:0000256" key="1">
    <source>
        <dbReference type="SAM" id="SignalP"/>
    </source>
</evidence>
<gene>
    <name evidence="2" type="ORF">METBISCDRAFT_22816</name>
</gene>
<feature type="signal peptide" evidence="1">
    <location>
        <begin position="1"/>
        <end position="25"/>
    </location>
</feature>
<name>A0A4P9ZFE1_9ASCO</name>
<proteinExistence type="predicted"/>
<accession>A0A4P9ZFE1</accession>
<keyword evidence="3" id="KW-1185">Reference proteome</keyword>
<dbReference type="Proteomes" id="UP000268321">
    <property type="component" value="Unassembled WGS sequence"/>
</dbReference>
<reference evidence="3" key="1">
    <citation type="journal article" date="2018" name="Nat. Microbiol.">
        <title>Leveraging single-cell genomics to expand the fungal tree of life.</title>
        <authorList>
            <person name="Ahrendt S.R."/>
            <person name="Quandt C.A."/>
            <person name="Ciobanu D."/>
            <person name="Clum A."/>
            <person name="Salamov A."/>
            <person name="Andreopoulos B."/>
            <person name="Cheng J.F."/>
            <person name="Woyke T."/>
            <person name="Pelin A."/>
            <person name="Henrissat B."/>
            <person name="Reynolds N.K."/>
            <person name="Benny G.L."/>
            <person name="Smith M.E."/>
            <person name="James T.Y."/>
            <person name="Grigoriev I.V."/>
        </authorList>
    </citation>
    <scope>NUCLEOTIDE SEQUENCE [LARGE SCALE GENOMIC DNA]</scope>
    <source>
        <strain evidence="3">Baker2002</strain>
    </source>
</reference>
<feature type="chain" id="PRO_5020531200" evidence="1">
    <location>
        <begin position="26"/>
        <end position="142"/>
    </location>
</feature>